<dbReference type="InterPro" id="IPR007345">
    <property type="entry name" value="Polysacch_pyruvyl_Trfase"/>
</dbReference>
<reference evidence="2" key="1">
    <citation type="submission" date="2005-08" db="EMBL/GenBank/DDBJ databases">
        <title>Complete sequence of chromosome 2 of Ralstonia eutropha JMP134.</title>
        <authorList>
            <person name="Copeland A."/>
            <person name="Lucas S."/>
            <person name="Lapidus A."/>
            <person name="Barry K."/>
            <person name="Detter J.C."/>
            <person name="Glavina T."/>
            <person name="Hammon N."/>
            <person name="Israni S."/>
            <person name="Pitluck S."/>
            <person name="Goltsman E."/>
            <person name="Martinez M."/>
            <person name="Schmutz J."/>
            <person name="Larimer F."/>
            <person name="Land M."/>
            <person name="Lykidis A."/>
            <person name="Richardson P."/>
        </authorList>
    </citation>
    <scope>NUCLEOTIDE SEQUENCE [LARGE SCALE GENOMIC DNA]</scope>
    <source>
        <strain evidence="2">JMP134</strain>
    </source>
</reference>
<name>Q46RN4_CUPPJ</name>
<evidence type="ECO:0000313" key="2">
    <source>
        <dbReference type="EMBL" id="AAZ64200.1"/>
    </source>
</evidence>
<feature type="domain" description="Polysaccharide pyruvyl transferase" evidence="1">
    <location>
        <begin position="159"/>
        <end position="332"/>
    </location>
</feature>
<evidence type="ECO:0000259" key="1">
    <source>
        <dbReference type="Pfam" id="PF04230"/>
    </source>
</evidence>
<dbReference type="KEGG" id="reu:Reut_B4852"/>
<dbReference type="Pfam" id="PF04230">
    <property type="entry name" value="PS_pyruv_trans"/>
    <property type="match status" value="1"/>
</dbReference>
<protein>
    <recommendedName>
        <fullName evidence="1">Polysaccharide pyruvyl transferase domain-containing protein</fullName>
    </recommendedName>
</protein>
<dbReference type="STRING" id="264198.Reut_B4852"/>
<organism evidence="2">
    <name type="scientific">Cupriavidus pinatubonensis (strain JMP 134 / LMG 1197)</name>
    <name type="common">Cupriavidus necator (strain JMP 134)</name>
    <dbReference type="NCBI Taxonomy" id="264198"/>
    <lineage>
        <taxon>Bacteria</taxon>
        <taxon>Pseudomonadati</taxon>
        <taxon>Pseudomonadota</taxon>
        <taxon>Betaproteobacteria</taxon>
        <taxon>Burkholderiales</taxon>
        <taxon>Burkholderiaceae</taxon>
        <taxon>Cupriavidus</taxon>
    </lineage>
</organism>
<gene>
    <name evidence="2" type="ordered locus">Reut_B4852</name>
</gene>
<dbReference type="EMBL" id="CP000091">
    <property type="protein sequence ID" value="AAZ64200.1"/>
    <property type="molecule type" value="Genomic_DNA"/>
</dbReference>
<accession>Q46RN4</accession>
<sequence>MKAQEHRPAILFGAFDRHNFGDLLLAHIATHVMKGGTLHYGGLADRDLSAYGGHKVRALARVAESLGDTPVDIFHVGGEILTCSAWEAAVMLLPPNEAQAVVARLDAQPAQRAAWASAQLGLRDFAPYLLPDGLFANVASVRYHAVGGLDLDRLEPAMRAEVVAKLKAATSVSVRDLQTRTMLEAAGVSCHLAPDPAVMVADMFAPRIREHARQGELARVMSTFPRGYLAVQCSADFGDDETLAALARQLEQMATNWDLGIVLFRAGAAPWHDDLDVYRRLAALMGSVPVRVFGSLNLWDICALVAHSRGYAGSSLHGSIVASAFALPRVGLLRPGQSLGSSKQAAFAGTWGSAGAPAAVPPSALALGMAEAMSTSQTERDAFARELVEAFVGSA</sequence>
<dbReference type="OrthoDB" id="1425928at2"/>
<proteinExistence type="predicted"/>
<dbReference type="HOGENOM" id="CLU_058584_0_0_4"/>
<dbReference type="eggNOG" id="COG2327">
    <property type="taxonomic scope" value="Bacteria"/>
</dbReference>
<dbReference type="AlphaFoldDB" id="Q46RN4"/>